<dbReference type="CDD" id="cd06141">
    <property type="entry name" value="WRN_exo"/>
    <property type="match status" value="1"/>
</dbReference>
<feature type="domain" description="3'-5' exonuclease" evidence="3">
    <location>
        <begin position="22"/>
        <end position="213"/>
    </location>
</feature>
<evidence type="ECO:0000313" key="5">
    <source>
        <dbReference type="Proteomes" id="UP000030645"/>
    </source>
</evidence>
<dbReference type="SMART" id="SM00474">
    <property type="entry name" value="35EXOc"/>
    <property type="match status" value="1"/>
</dbReference>
<dbReference type="PANTHER" id="PTHR13620">
    <property type="entry name" value="3-5 EXONUCLEASE"/>
    <property type="match status" value="1"/>
</dbReference>
<dbReference type="Proteomes" id="UP000030645">
    <property type="component" value="Unassembled WGS sequence"/>
</dbReference>
<dbReference type="KEGG" id="mnt:21410479"/>
<evidence type="ECO:0000256" key="2">
    <source>
        <dbReference type="ARBA" id="ARBA00022801"/>
    </source>
</evidence>
<dbReference type="InterPro" id="IPR036397">
    <property type="entry name" value="RNaseH_sf"/>
</dbReference>
<dbReference type="InterPro" id="IPR012337">
    <property type="entry name" value="RNaseH-like_sf"/>
</dbReference>
<dbReference type="AlphaFoldDB" id="W9SHU8"/>
<dbReference type="GO" id="GO:0005634">
    <property type="term" value="C:nucleus"/>
    <property type="evidence" value="ECO:0007669"/>
    <property type="project" value="TreeGrafter"/>
</dbReference>
<dbReference type="InterPro" id="IPR051132">
    <property type="entry name" value="3-5_Exonuclease_domain"/>
</dbReference>
<dbReference type="GO" id="GO:0006139">
    <property type="term" value="P:nucleobase-containing compound metabolic process"/>
    <property type="evidence" value="ECO:0007669"/>
    <property type="project" value="InterPro"/>
</dbReference>
<protein>
    <submittedName>
        <fullName evidence="4">Werner Syndrome-like exonuclease</fullName>
    </submittedName>
</protein>
<evidence type="ECO:0000259" key="3">
    <source>
        <dbReference type="SMART" id="SM00474"/>
    </source>
</evidence>
<dbReference type="GO" id="GO:0008408">
    <property type="term" value="F:3'-5' exonuclease activity"/>
    <property type="evidence" value="ECO:0007669"/>
    <property type="project" value="InterPro"/>
</dbReference>
<dbReference type="eggNOG" id="KOG4373">
    <property type="taxonomic scope" value="Eukaryota"/>
</dbReference>
<dbReference type="EMBL" id="KE346217">
    <property type="protein sequence ID" value="EXC30699.1"/>
    <property type="molecule type" value="Genomic_DNA"/>
</dbReference>
<evidence type="ECO:0000256" key="1">
    <source>
        <dbReference type="ARBA" id="ARBA00022722"/>
    </source>
</evidence>
<accession>W9SHU8</accession>
<reference evidence="5" key="1">
    <citation type="submission" date="2013-01" db="EMBL/GenBank/DDBJ databases">
        <title>Draft Genome Sequence of a Mulberry Tree, Morus notabilis C.K. Schneid.</title>
        <authorList>
            <person name="He N."/>
            <person name="Zhao S."/>
        </authorList>
    </citation>
    <scope>NUCLEOTIDE SEQUENCE</scope>
</reference>
<keyword evidence="1" id="KW-0540">Nuclease</keyword>
<dbReference type="OrthoDB" id="1920326at2759"/>
<dbReference type="GO" id="GO:0005737">
    <property type="term" value="C:cytoplasm"/>
    <property type="evidence" value="ECO:0007669"/>
    <property type="project" value="TreeGrafter"/>
</dbReference>
<dbReference type="SUPFAM" id="SSF53098">
    <property type="entry name" value="Ribonuclease H-like"/>
    <property type="match status" value="1"/>
</dbReference>
<dbReference type="STRING" id="981085.W9SHU8"/>
<organism evidence="4 5">
    <name type="scientific">Morus notabilis</name>
    <dbReference type="NCBI Taxonomy" id="981085"/>
    <lineage>
        <taxon>Eukaryota</taxon>
        <taxon>Viridiplantae</taxon>
        <taxon>Streptophyta</taxon>
        <taxon>Embryophyta</taxon>
        <taxon>Tracheophyta</taxon>
        <taxon>Spermatophyta</taxon>
        <taxon>Magnoliopsida</taxon>
        <taxon>eudicotyledons</taxon>
        <taxon>Gunneridae</taxon>
        <taxon>Pentapetalae</taxon>
        <taxon>rosids</taxon>
        <taxon>fabids</taxon>
        <taxon>Rosales</taxon>
        <taxon>Moraceae</taxon>
        <taxon>Moreae</taxon>
        <taxon>Morus</taxon>
    </lineage>
</organism>
<dbReference type="GO" id="GO:0003676">
    <property type="term" value="F:nucleic acid binding"/>
    <property type="evidence" value="ECO:0007669"/>
    <property type="project" value="InterPro"/>
</dbReference>
<evidence type="ECO:0000313" key="4">
    <source>
        <dbReference type="EMBL" id="EXC30699.1"/>
    </source>
</evidence>
<dbReference type="Gene3D" id="3.30.420.10">
    <property type="entry name" value="Ribonuclease H-like superfamily/Ribonuclease H"/>
    <property type="match status" value="1"/>
</dbReference>
<dbReference type="InterPro" id="IPR002562">
    <property type="entry name" value="3'-5'_exonuclease_dom"/>
</dbReference>
<sequence length="215" mass="24329">MTITIAKYDLDSPELRELYDVTFFDEEIETLVTNRASMVTAWIGNTESIHRRRLHKLVVGLDIEWCPNTRPGSSNPVATLQLCVGRSCLIIQLLYARKIPKSLIDFLADDDYTFVGVGIEGDVEKLEDDYGLEVSNVVDLRVLARARFGKVVPRNVGLRELAAQVLGTEFAKPKKITMSRWDKAWLSPAQVTYACVDAFVSFEIGRILKAWKFED</sequence>
<dbReference type="Pfam" id="PF01612">
    <property type="entry name" value="DNA_pol_A_exo1"/>
    <property type="match status" value="1"/>
</dbReference>
<keyword evidence="5" id="KW-1185">Reference proteome</keyword>
<dbReference type="PANTHER" id="PTHR13620:SF105">
    <property type="entry name" value="OS01G0737700 PROTEIN"/>
    <property type="match status" value="1"/>
</dbReference>
<keyword evidence="4" id="KW-0269">Exonuclease</keyword>
<gene>
    <name evidence="4" type="ORF">L484_027874</name>
</gene>
<name>W9SHU8_9ROSA</name>
<dbReference type="FunFam" id="3.30.420.10:FF:000054">
    <property type="entry name" value="Werner Syndrome-like exonuclease"/>
    <property type="match status" value="1"/>
</dbReference>
<keyword evidence="2" id="KW-0378">Hydrolase</keyword>
<proteinExistence type="predicted"/>